<feature type="domain" description="UBP-type" evidence="2">
    <location>
        <begin position="749"/>
        <end position="850"/>
    </location>
</feature>
<evidence type="ECO:0000313" key="4">
    <source>
        <dbReference type="RefSeq" id="XP_031393926.1"/>
    </source>
</evidence>
<feature type="domain" description="UBP-type" evidence="2">
    <location>
        <begin position="53"/>
        <end position="154"/>
    </location>
</feature>
<feature type="domain" description="UBP-type" evidence="2">
    <location>
        <begin position="981"/>
        <end position="1082"/>
    </location>
</feature>
<evidence type="ECO:0000259" key="2">
    <source>
        <dbReference type="PROSITE" id="PS50271"/>
    </source>
</evidence>
<name>A0A6P8DKK0_PUNGR</name>
<dbReference type="OrthoDB" id="424012at2759"/>
<dbReference type="Pfam" id="PF02148">
    <property type="entry name" value="zf-UBP"/>
    <property type="match status" value="12"/>
</dbReference>
<dbReference type="PANTHER" id="PTHR47665:SF1">
    <property type="entry name" value="HISTONE DEACETYLASE-LIKE PROTEIN"/>
    <property type="match status" value="1"/>
</dbReference>
<dbReference type="GeneID" id="116205453"/>
<keyword evidence="1" id="KW-0479">Metal-binding</keyword>
<dbReference type="PANTHER" id="PTHR47665">
    <property type="entry name" value="HISTONE DEACETYLASE-LIKE PROTEIN"/>
    <property type="match status" value="1"/>
</dbReference>
<feature type="domain" description="UBP-type" evidence="2">
    <location>
        <begin position="865"/>
        <end position="966"/>
    </location>
</feature>
<feature type="domain" description="UBP-type" evidence="2">
    <location>
        <begin position="1097"/>
        <end position="1198"/>
    </location>
</feature>
<gene>
    <name evidence="4" type="primary">LOC116205453</name>
</gene>
<dbReference type="Gene3D" id="3.30.40.10">
    <property type="entry name" value="Zinc/RING finger domain, C3HC4 (zinc finger)"/>
    <property type="match status" value="12"/>
</dbReference>
<dbReference type="SUPFAM" id="SSF57850">
    <property type="entry name" value="RING/U-box"/>
    <property type="match status" value="12"/>
</dbReference>
<proteinExistence type="predicted"/>
<dbReference type="PROSITE" id="PS50271">
    <property type="entry name" value="ZF_UBP"/>
    <property type="match status" value="12"/>
</dbReference>
<feature type="domain" description="UBP-type" evidence="2">
    <location>
        <begin position="517"/>
        <end position="618"/>
    </location>
</feature>
<evidence type="ECO:0000313" key="3">
    <source>
        <dbReference type="Proteomes" id="UP000515151"/>
    </source>
</evidence>
<accession>A0A6P8DKK0</accession>
<dbReference type="InterPro" id="IPR013083">
    <property type="entry name" value="Znf_RING/FYVE/PHD"/>
</dbReference>
<dbReference type="InterPro" id="IPR001607">
    <property type="entry name" value="Znf_UBP"/>
</dbReference>
<sequence>MRQRGSSSGLSLNSLKMADQAPTSSSSAALEFGTEGDEDFIFGAASGWVEARTSCDHLASLSPDLLHIPDPDTPCNRCHHPGENWLCLCCKEVLCSRYVNKHMLQHYQQSDHSLALGFRDLSVWCYACNAYLDTQVISQLRGVHEAAYTLKIGKHSTFSTVPGQVEIRTSCDHLASLSPDLLHIPAPDTPCNRCHHPGENWLCLCCKEVLCSRYVNKHMLQHYQQSDHSLALGFRDLSVWCYACNAYLDAQVISQLRGVHEASYTLKIGKHSTFSTVPGQVEIRTSCDHLASLSPDLLHIPAPDTPCNRCHHPGENWLCLCCKEVLCSRYVNKHMLQHYQQSDHSLALGFRDLSVWCYACNAYLDAQAISQLRGVHEAAYTLKIGKHSTFSTVPGQVEIRTSCDHLASLSPDLLHIPAPDTPCNRCHHPGENWLCLCCKEVLCSRYVNKHMLQHYQQSDHSLALGFRDLSVWCYACNAYLDAQVISQLRGVHEAAYTLKIGKHSTFSTVPGQVEIRTSCDHLASLSPDLLHIPAPDTPCNRCHHPGENWLCLCCKEVLCSRYVNKHMLQHYQQSDHSLALGFRDLSVWCYACNAYLDAQVISQLRGVHEAAYTLKIGKHSTFSTVPGQVEIRTSCDHLASLSPDLLHIPAPDTPCNRCHHPGENWLCLCCKEVLCSRYVNKHMLQHYQQSDHSLALGFRDLSVWCYACNAYLDAQVISQLRGVHEAAYTLKIGKHSTFSTVPGQVEIRTSCDHLASLSPDLLHIPAPDTPCNRCHHPGENWLCLCCKEVLCSRYVNKHMLQHYQQSDHSLALGFRDLSVWCYACNAYLDAQVISQLRGVHEAAYTLKIGKHSTFSTVPGQVEIRTSCDHLASLSPDLLHIPAPDTPCNRCHHPGENWLCLCCKEVLCSRYVNKHMLQHYQQSDHSLALGFRDLSVWCYACNAYLDAQAISQLRGVHEAAYTLKIGKHSTFSTVPGQVEIRTSCDHLASLSPDLLHIPAPDTPCNRCHHPGENWLCLCCKEVLCSRYVNKHMLQHYQHSDHSLALGFRDLSVWCYACNAYLDAQVISQLRGVHEAAYTLKIGKHSTFSTVPGQVEIRTSCDHLASLSPDLLHIPAPDTPCNRCHHPCENWLCLCCKEVLCSRYVNKHMLQHYQQSDHSLALGFRDLSVWCYACNAYLDAQVISQLRGVHEAAYTLKIGKHSTFSTVPGQVEIRTSCDHLASLSPDLLHIPAPDTPCNRCHHPGENWLCLFCKEVLCSRYVNKHMLQHFQQSDHSLALGFRDLSVWCYACNAYLDAQVILQLRGVHEAAYTLKIGKHSTFSTVPGQVEIRTSCDHLASLSPDLLHIPAPDTPCNRCHHPGENWLCLCCKEVLCSRYVNKHMLQHYQRSTHPLALGFRYMLKFLDDG</sequence>
<reference evidence="3" key="1">
    <citation type="journal article" date="2020" name="Plant Biotechnol. J.">
        <title>The pomegranate (Punica granatum L.) draft genome dissects genetic divergence between soft- and hard-seeded cultivars.</title>
        <authorList>
            <person name="Luo X."/>
            <person name="Li H."/>
            <person name="Wu Z."/>
            <person name="Yao W."/>
            <person name="Zhao P."/>
            <person name="Cao D."/>
            <person name="Yu H."/>
            <person name="Li K."/>
            <person name="Poudel K."/>
            <person name="Zhao D."/>
            <person name="Zhang F."/>
            <person name="Xia X."/>
            <person name="Chen L."/>
            <person name="Wang Q."/>
            <person name="Jing D."/>
            <person name="Cao S."/>
        </authorList>
    </citation>
    <scope>NUCLEOTIDE SEQUENCE [LARGE SCALE GENOMIC DNA]</scope>
    <source>
        <strain evidence="3">cv. Tunisia</strain>
    </source>
</reference>
<dbReference type="SMART" id="SM00290">
    <property type="entry name" value="ZnF_UBP"/>
    <property type="match status" value="12"/>
</dbReference>
<keyword evidence="3" id="KW-1185">Reference proteome</keyword>
<organism evidence="3 4">
    <name type="scientific">Punica granatum</name>
    <name type="common">Pomegranate</name>
    <dbReference type="NCBI Taxonomy" id="22663"/>
    <lineage>
        <taxon>Eukaryota</taxon>
        <taxon>Viridiplantae</taxon>
        <taxon>Streptophyta</taxon>
        <taxon>Embryophyta</taxon>
        <taxon>Tracheophyta</taxon>
        <taxon>Spermatophyta</taxon>
        <taxon>Magnoliopsida</taxon>
        <taxon>eudicotyledons</taxon>
        <taxon>Gunneridae</taxon>
        <taxon>Pentapetalae</taxon>
        <taxon>rosids</taxon>
        <taxon>malvids</taxon>
        <taxon>Myrtales</taxon>
        <taxon>Lythraceae</taxon>
        <taxon>Punica</taxon>
    </lineage>
</organism>
<protein>
    <submittedName>
        <fullName evidence="4">Uncharacterized protein LOC116205453 isoform X1</fullName>
    </submittedName>
</protein>
<feature type="domain" description="UBP-type" evidence="2">
    <location>
        <begin position="1329"/>
        <end position="1404"/>
    </location>
</feature>
<feature type="domain" description="UBP-type" evidence="2">
    <location>
        <begin position="633"/>
        <end position="734"/>
    </location>
</feature>
<feature type="domain" description="UBP-type" evidence="2">
    <location>
        <begin position="169"/>
        <end position="270"/>
    </location>
</feature>
<evidence type="ECO:0000256" key="1">
    <source>
        <dbReference type="PROSITE-ProRule" id="PRU00502"/>
    </source>
</evidence>
<dbReference type="GO" id="GO:0008270">
    <property type="term" value="F:zinc ion binding"/>
    <property type="evidence" value="ECO:0007669"/>
    <property type="project" value="UniProtKB-KW"/>
</dbReference>
<dbReference type="SMART" id="SM00355">
    <property type="entry name" value="ZnF_C2H2"/>
    <property type="match status" value="12"/>
</dbReference>
<keyword evidence="1" id="KW-0863">Zinc-finger</keyword>
<dbReference type="Proteomes" id="UP000515151">
    <property type="component" value="Chromosome 4"/>
</dbReference>
<dbReference type="RefSeq" id="XP_031393926.1">
    <property type="nucleotide sequence ID" value="XM_031538066.1"/>
</dbReference>
<feature type="domain" description="UBP-type" evidence="2">
    <location>
        <begin position="401"/>
        <end position="502"/>
    </location>
</feature>
<dbReference type="InterPro" id="IPR013087">
    <property type="entry name" value="Znf_C2H2_type"/>
</dbReference>
<reference evidence="4" key="2">
    <citation type="submission" date="2025-08" db="UniProtKB">
        <authorList>
            <consortium name="RefSeq"/>
        </authorList>
    </citation>
    <scope>IDENTIFICATION</scope>
    <source>
        <tissue evidence="4">Leaf</tissue>
    </source>
</reference>
<feature type="domain" description="UBP-type" evidence="2">
    <location>
        <begin position="1213"/>
        <end position="1314"/>
    </location>
</feature>
<keyword evidence="1" id="KW-0862">Zinc</keyword>
<feature type="domain" description="UBP-type" evidence="2">
    <location>
        <begin position="285"/>
        <end position="386"/>
    </location>
</feature>